<evidence type="ECO:0000256" key="1">
    <source>
        <dbReference type="SAM" id="MobiDB-lite"/>
    </source>
</evidence>
<evidence type="ECO:0000313" key="3">
    <source>
        <dbReference type="Proteomes" id="UP000410984"/>
    </source>
</evidence>
<evidence type="ECO:0008006" key="4">
    <source>
        <dbReference type="Google" id="ProtNLM"/>
    </source>
</evidence>
<name>A0A509ELJ5_9HYPH</name>
<evidence type="ECO:0000313" key="2">
    <source>
        <dbReference type="EMBL" id="VUD74912.1"/>
    </source>
</evidence>
<dbReference type="PROSITE" id="PS51257">
    <property type="entry name" value="PROKAR_LIPOPROTEIN"/>
    <property type="match status" value="1"/>
</dbReference>
<reference evidence="2 3" key="1">
    <citation type="submission" date="2019-06" db="EMBL/GenBank/DDBJ databases">
        <authorList>
            <person name="Rodrigo-Torres L."/>
            <person name="Arahal R. D."/>
            <person name="Lucena T."/>
        </authorList>
    </citation>
    <scope>NUCLEOTIDE SEQUENCE [LARGE SCALE GENOMIC DNA]</scope>
    <source>
        <strain evidence="2 3">SB0023/3</strain>
    </source>
</reference>
<sequence length="125" mass="12817">MIGWRRFACAWGLATGVTGCLHVPDVPGYATVPFTLHLPSGERLTGSVTTRLLRREFYATDGRTTCSGLFHPSGAGLPASVGANCSNGQRGTGSADGTSSFAGSGTLRMDGGSATFRYGEAIQGG</sequence>
<protein>
    <recommendedName>
        <fullName evidence="4">Lipoprotein</fullName>
    </recommendedName>
</protein>
<dbReference type="EMBL" id="CABFPH010000173">
    <property type="protein sequence ID" value="VUD74912.1"/>
    <property type="molecule type" value="Genomic_DNA"/>
</dbReference>
<dbReference type="AlphaFoldDB" id="A0A509ELJ5"/>
<proteinExistence type="predicted"/>
<organism evidence="2 3">
    <name type="scientific">Methylobacterium symbioticum</name>
    <dbReference type="NCBI Taxonomy" id="2584084"/>
    <lineage>
        <taxon>Bacteria</taxon>
        <taxon>Pseudomonadati</taxon>
        <taxon>Pseudomonadota</taxon>
        <taxon>Alphaproteobacteria</taxon>
        <taxon>Hyphomicrobiales</taxon>
        <taxon>Methylobacteriaceae</taxon>
        <taxon>Methylobacterium</taxon>
    </lineage>
</organism>
<feature type="region of interest" description="Disordered" evidence="1">
    <location>
        <begin position="81"/>
        <end position="106"/>
    </location>
</feature>
<accession>A0A509ELJ5</accession>
<gene>
    <name evidence="2" type="ORF">MET9862_05546</name>
</gene>
<keyword evidence="3" id="KW-1185">Reference proteome</keyword>
<dbReference type="Proteomes" id="UP000410984">
    <property type="component" value="Unassembled WGS sequence"/>
</dbReference>